<protein>
    <submittedName>
        <fullName evidence="2">Uncharacterized protein</fullName>
    </submittedName>
</protein>
<feature type="transmembrane region" description="Helical" evidence="1">
    <location>
        <begin position="94"/>
        <end position="112"/>
    </location>
</feature>
<dbReference type="EMBL" id="PGTM01000079">
    <property type="protein sequence ID" value="PJF36111.1"/>
    <property type="molecule type" value="Genomic_DNA"/>
</dbReference>
<sequence>MTPEQERATRALFEGDRSQVERLLRERAQTPYEWWLLACAVEDEREREALLRRVHERGELPYADLAWQILQREAYFAAQLAQGAWWANRRFWQVLAYLALIFGLAFALALLLS</sequence>
<organism evidence="2 3">
    <name type="scientific">Candidatus Thermofonsia Clade 1 bacterium</name>
    <dbReference type="NCBI Taxonomy" id="2364210"/>
    <lineage>
        <taxon>Bacteria</taxon>
        <taxon>Bacillati</taxon>
        <taxon>Chloroflexota</taxon>
        <taxon>Candidatus Thermofontia</taxon>
        <taxon>Candidatus Thermofonsia Clade 1</taxon>
    </lineage>
</organism>
<evidence type="ECO:0000256" key="1">
    <source>
        <dbReference type="SAM" id="Phobius"/>
    </source>
</evidence>
<keyword evidence="1" id="KW-0472">Membrane</keyword>
<comment type="caution">
    <text evidence="2">The sequence shown here is derived from an EMBL/GenBank/DDBJ whole genome shotgun (WGS) entry which is preliminary data.</text>
</comment>
<name>A0A2M8PF26_9CHLR</name>
<evidence type="ECO:0000313" key="2">
    <source>
        <dbReference type="EMBL" id="PJF36111.1"/>
    </source>
</evidence>
<gene>
    <name evidence="2" type="ORF">CUN49_07105</name>
</gene>
<keyword evidence="1" id="KW-0812">Transmembrane</keyword>
<dbReference type="AlphaFoldDB" id="A0A2M8PF26"/>
<proteinExistence type="predicted"/>
<accession>A0A2M8PF26</accession>
<keyword evidence="1" id="KW-1133">Transmembrane helix</keyword>
<dbReference type="Proteomes" id="UP000229681">
    <property type="component" value="Unassembled WGS sequence"/>
</dbReference>
<reference evidence="2 3" key="1">
    <citation type="submission" date="2017-11" db="EMBL/GenBank/DDBJ databases">
        <title>Evolution of Phototrophy in the Chloroflexi Phylum Driven by Horizontal Gene Transfer.</title>
        <authorList>
            <person name="Ward L.M."/>
            <person name="Hemp J."/>
            <person name="Shih P.M."/>
            <person name="Mcglynn S.E."/>
            <person name="Fischer W."/>
        </authorList>
    </citation>
    <scope>NUCLEOTIDE SEQUENCE [LARGE SCALE GENOMIC DNA]</scope>
    <source>
        <strain evidence="2">JP3_13</strain>
    </source>
</reference>
<evidence type="ECO:0000313" key="3">
    <source>
        <dbReference type="Proteomes" id="UP000229681"/>
    </source>
</evidence>